<dbReference type="EMBL" id="JANHOG010001074">
    <property type="protein sequence ID" value="KAJ3544929.1"/>
    <property type="molecule type" value="Genomic_DNA"/>
</dbReference>
<evidence type="ECO:0000313" key="1">
    <source>
        <dbReference type="EMBL" id="KAJ3544929.1"/>
    </source>
</evidence>
<accession>A0ACC1SRA1</accession>
<protein>
    <submittedName>
        <fullName evidence="1">Uncharacterized protein</fullName>
    </submittedName>
</protein>
<gene>
    <name evidence="1" type="ORF">NM688_g5690</name>
</gene>
<keyword evidence="2" id="KW-1185">Reference proteome</keyword>
<evidence type="ECO:0000313" key="2">
    <source>
        <dbReference type="Proteomes" id="UP001148662"/>
    </source>
</evidence>
<dbReference type="Proteomes" id="UP001148662">
    <property type="component" value="Unassembled WGS sequence"/>
</dbReference>
<reference evidence="1" key="1">
    <citation type="submission" date="2022-07" db="EMBL/GenBank/DDBJ databases">
        <title>Genome Sequence of Phlebia brevispora.</title>
        <authorList>
            <person name="Buettner E."/>
        </authorList>
    </citation>
    <scope>NUCLEOTIDE SEQUENCE</scope>
    <source>
        <strain evidence="1">MPL23</strain>
    </source>
</reference>
<comment type="caution">
    <text evidence="1">The sequence shown here is derived from an EMBL/GenBank/DDBJ whole genome shotgun (WGS) entry which is preliminary data.</text>
</comment>
<organism evidence="1 2">
    <name type="scientific">Phlebia brevispora</name>
    <dbReference type="NCBI Taxonomy" id="194682"/>
    <lineage>
        <taxon>Eukaryota</taxon>
        <taxon>Fungi</taxon>
        <taxon>Dikarya</taxon>
        <taxon>Basidiomycota</taxon>
        <taxon>Agaricomycotina</taxon>
        <taxon>Agaricomycetes</taxon>
        <taxon>Polyporales</taxon>
        <taxon>Meruliaceae</taxon>
        <taxon>Phlebia</taxon>
    </lineage>
</organism>
<proteinExistence type="predicted"/>
<sequence>MMAKPPASKDSAAAGESTPIASSSKGKGRALGRQGDSAHKIQRRKTEVVPSSHPHEECEPPSTRKKARAAPTPAKGKKRKVTPPAPAETPSRTRSLRSAATGSTRKNYYESSENENDDDKEELGDLPPLSDSDDNDARTEQEEDEEEMEVDEPSVRATRKRKRASSVPFKKPSKAASKLIKQESETPEPRAKRRKSGSLTPSFDIVGMRVFALWRLTNSFYSGTVRSACPNLAGRYNILFDDTDTDTVAITKLRRCELRVGDNVQLAKNNQQAVVVDVSRFATEEVVTIEIDDGTKHRVDMHVKGLMIASRTITTDWKDRMLCAEDTVLEGSSVPPSSSQSGKLIFHRTAFVLSFSPGFHNVDAKKGSLASSIKKCGGTVLDDWASLFTLDGHYTTTGKKWHIRKEDVKLSSKYDKLSKVFLLSDEPNHKPRFLIALALGIPCLNVQWLHYSTEANEAKDWRPYLLPAGTSEKLDGRVSQMVDLDWGESPRHLSDIMQNLVAAKPFAGKKILCLSPDFVPRKNDNSNPLQMIPRIVLCMGANQVDAVSDVKQAGKVSEYDYVVLKDEELHRRHNASLKGATCVGKDWVKECLVASRLLPLDYD</sequence>
<name>A0ACC1SRA1_9APHY</name>